<keyword evidence="1" id="KW-0175">Coiled coil</keyword>
<accession>A0ABY8AV32</accession>
<name>A0ABY8AV32_9GAMM</name>
<sequence length="781" mass="88438">MNGETLKELFTVWRKKNAPDEENLLSTAIEINQYVEKIDSIDLIKHDFKDATSPYYRSFCTQNKKPFLGAILYARIALQDYLNEVGQTTAESQTLIQALDTLYCSSVSKLNENLCDLVNKLEQWLTHKTDNAEKTQKLYLALYTALQIANIKLNKNKDRFRELFNTWRKDEAPSEENLLATAEAIGKYINSVEDIEAIEADLADKNSPKYKEFNTYGKKRSMGTVLHFKLATEDYLSELTDPTSPEATIVSNLTQTLADIYKSPLQNSSANLKSLVENVKAWLNIQPYTNPDKAHNLCRSLYAALKMADIKLKGLHGMHKGFASLKNIDLGQTKLIIDELLEQTAEKATELQGQLTGPKEPPVSSPTLDFKKITGLLAKLEAETQKLNSRPVKALPKTAAEYFNKEFITLLESDGSEVQKLRELEKLLTTVNSHILKLIDEKEKQAKVEEEIKAVQDLFIAAKTNEQKVIGRLYFVEIIKEYQKGYDFLLATEQGKAFAEQAKVLTEPGLGQQLTSAVQYTASWLTSITTTIYRAVTPQSIQDTIKNYTPDTLDSEYKEKLRVLAFKHLEGLPEKLNAAKLNVDKEIDSFANEQPQLKLLLAKSTIPELQNLYQTNIAVRSTIAEYYALTTFIKDKQQKLNAIKGLDLQIDEFIKQHNGFLVKLSNLFARILSIFKSKTAKMIDRAREVKKELQEFKENYNTALELACVDFKESKIAKPIREILSRNVDACLSEEIPDAPKVQSTEKLKAPTAFQQIQTTFSKIKKVPASIEPVMENNLTL</sequence>
<dbReference type="Proteomes" id="UP001222087">
    <property type="component" value="Chromosome"/>
</dbReference>
<evidence type="ECO:0008006" key="4">
    <source>
        <dbReference type="Google" id="ProtNLM"/>
    </source>
</evidence>
<protein>
    <recommendedName>
        <fullName evidence="4">Purine NTPase</fullName>
    </recommendedName>
</protein>
<proteinExistence type="predicted"/>
<dbReference type="RefSeq" id="WP_275089417.1">
    <property type="nucleotide sequence ID" value="NZ_CP119078.1"/>
</dbReference>
<evidence type="ECO:0000313" key="2">
    <source>
        <dbReference type="EMBL" id="WED43606.1"/>
    </source>
</evidence>
<evidence type="ECO:0000256" key="1">
    <source>
        <dbReference type="SAM" id="Coils"/>
    </source>
</evidence>
<gene>
    <name evidence="2" type="ORF">PXX05_02185</name>
</gene>
<evidence type="ECO:0000313" key="3">
    <source>
        <dbReference type="Proteomes" id="UP001222087"/>
    </source>
</evidence>
<organism evidence="2 3">
    <name type="scientific">Legionella cardiaca</name>
    <dbReference type="NCBI Taxonomy" id="1071983"/>
    <lineage>
        <taxon>Bacteria</taxon>
        <taxon>Pseudomonadati</taxon>
        <taxon>Pseudomonadota</taxon>
        <taxon>Gammaproteobacteria</taxon>
        <taxon>Legionellales</taxon>
        <taxon>Legionellaceae</taxon>
        <taxon>Legionella</taxon>
    </lineage>
</organism>
<reference evidence="2 3" key="1">
    <citation type="submission" date="2023-02" db="EMBL/GenBank/DDBJ databases">
        <title>Genome Sequence of L. cardiaca H63T.</title>
        <authorList>
            <person name="Lopez A.E."/>
            <person name="Cianciotto N.P."/>
        </authorList>
    </citation>
    <scope>NUCLEOTIDE SEQUENCE [LARGE SCALE GENOMIC DNA]</scope>
    <source>
        <strain evidence="2 3">H63</strain>
    </source>
</reference>
<feature type="coiled-coil region" evidence="1">
    <location>
        <begin position="679"/>
        <end position="706"/>
    </location>
</feature>
<dbReference type="EMBL" id="CP119078">
    <property type="protein sequence ID" value="WED43606.1"/>
    <property type="molecule type" value="Genomic_DNA"/>
</dbReference>
<keyword evidence="3" id="KW-1185">Reference proteome</keyword>